<organism evidence="1 2">
    <name type="scientific">Xylaria curta</name>
    <dbReference type="NCBI Taxonomy" id="42375"/>
    <lineage>
        <taxon>Eukaryota</taxon>
        <taxon>Fungi</taxon>
        <taxon>Dikarya</taxon>
        <taxon>Ascomycota</taxon>
        <taxon>Pezizomycotina</taxon>
        <taxon>Sordariomycetes</taxon>
        <taxon>Xylariomycetidae</taxon>
        <taxon>Xylariales</taxon>
        <taxon>Xylariaceae</taxon>
        <taxon>Xylaria</taxon>
    </lineage>
</organism>
<dbReference type="EMBL" id="JAPDGR010000945">
    <property type="protein sequence ID" value="KAJ2986451.1"/>
    <property type="molecule type" value="Genomic_DNA"/>
</dbReference>
<evidence type="ECO:0000313" key="2">
    <source>
        <dbReference type="Proteomes" id="UP001143856"/>
    </source>
</evidence>
<gene>
    <name evidence="1" type="ORF">NUW58_g5024</name>
</gene>
<proteinExistence type="predicted"/>
<protein>
    <submittedName>
        <fullName evidence="1">Uncharacterized protein</fullName>
    </submittedName>
</protein>
<reference evidence="1" key="1">
    <citation type="submission" date="2022-10" db="EMBL/GenBank/DDBJ databases">
        <title>Genome Sequence of Xylaria curta.</title>
        <authorList>
            <person name="Buettner E."/>
        </authorList>
    </citation>
    <scope>NUCLEOTIDE SEQUENCE</scope>
    <source>
        <strain evidence="1">Babe10</strain>
    </source>
</reference>
<dbReference type="Proteomes" id="UP001143856">
    <property type="component" value="Unassembled WGS sequence"/>
</dbReference>
<name>A0ACC1P683_9PEZI</name>
<sequence length="624" mass="69769">MAAPFDKPLKTSKLGLLNKPIYARTNVLCNGQIAWKVGSAQDMEFSKTDPQRADLRPIIDVTDDLNALNSLQIERARPLTPLEVKQPLRHVQSALPNAVRDRIYTGDLYGSKGGVFSCPDGEYKAKAKQVFQTDVRVDGDMNYNDFFRRLRRSEWLLWDVEVEKGYWVAVIAHLYKGRRRNPNKKFFPNDDTIPTTVPSPDFNRVDEWCVVATQRSPKGDAMVNRVKQRLPKVLKYGKISFDKGSEIEPAIWIPTDESNWSSGIRVYALIKKLMHRITEFYCRKRRHQKAFWSPLPGWLNLDEVRAEMQGRVAQRCIASTGYRSRIAIEGVRRWIGVKELVRADELRPRRRDYEAYLTGELGADGRCIPVGPCWLDENDSDDNGKPPGGPPGGGGNDNDPPSNKKGKQLVTTKSTLSTQETKSQINFAGPLPPPANGSNRQKKETINFTGPLPPPPTYVYGWDSSDDSGIFIHHLPPSKSKMQNPGASVPISKKQATSHEKKEGNKKKVNFAGPLNPPLTPPSSETHGLKSDSSSDTDGFKGALPVKLKKLLTTKTSSELQLRKLATENMRRRKELKRKARELALAAALDSDIEEAGGIEGAVKKRLTALKLKKSHRTHQAAVA</sequence>
<accession>A0ACC1P683</accession>
<evidence type="ECO:0000313" key="1">
    <source>
        <dbReference type="EMBL" id="KAJ2986451.1"/>
    </source>
</evidence>
<comment type="caution">
    <text evidence="1">The sequence shown here is derived from an EMBL/GenBank/DDBJ whole genome shotgun (WGS) entry which is preliminary data.</text>
</comment>
<keyword evidence="2" id="KW-1185">Reference proteome</keyword>